<sequence length="28" mass="3100">MFLQRLKDNCSAAASVANIQTLFKKTSI</sequence>
<reference evidence="1" key="1">
    <citation type="submission" date="2014-11" db="EMBL/GenBank/DDBJ databases">
        <authorList>
            <person name="Amaro Gonzalez C."/>
        </authorList>
    </citation>
    <scope>NUCLEOTIDE SEQUENCE</scope>
</reference>
<evidence type="ECO:0000313" key="1">
    <source>
        <dbReference type="EMBL" id="JAH05842.1"/>
    </source>
</evidence>
<accession>A0A0E9PNJ8</accession>
<dbReference type="AlphaFoldDB" id="A0A0E9PNJ8"/>
<dbReference type="EMBL" id="GBXM01102735">
    <property type="protein sequence ID" value="JAH05842.1"/>
    <property type="molecule type" value="Transcribed_RNA"/>
</dbReference>
<name>A0A0E9PNJ8_ANGAN</name>
<protein>
    <submittedName>
        <fullName evidence="1">Uncharacterized protein</fullName>
    </submittedName>
</protein>
<proteinExistence type="predicted"/>
<organism evidence="1">
    <name type="scientific">Anguilla anguilla</name>
    <name type="common">European freshwater eel</name>
    <name type="synonym">Muraena anguilla</name>
    <dbReference type="NCBI Taxonomy" id="7936"/>
    <lineage>
        <taxon>Eukaryota</taxon>
        <taxon>Metazoa</taxon>
        <taxon>Chordata</taxon>
        <taxon>Craniata</taxon>
        <taxon>Vertebrata</taxon>
        <taxon>Euteleostomi</taxon>
        <taxon>Actinopterygii</taxon>
        <taxon>Neopterygii</taxon>
        <taxon>Teleostei</taxon>
        <taxon>Anguilliformes</taxon>
        <taxon>Anguillidae</taxon>
        <taxon>Anguilla</taxon>
    </lineage>
</organism>
<reference evidence="1" key="2">
    <citation type="journal article" date="2015" name="Fish Shellfish Immunol.">
        <title>Early steps in the European eel (Anguilla anguilla)-Vibrio vulnificus interaction in the gills: Role of the RtxA13 toxin.</title>
        <authorList>
            <person name="Callol A."/>
            <person name="Pajuelo D."/>
            <person name="Ebbesson L."/>
            <person name="Teles M."/>
            <person name="MacKenzie S."/>
            <person name="Amaro C."/>
        </authorList>
    </citation>
    <scope>NUCLEOTIDE SEQUENCE</scope>
</reference>